<evidence type="ECO:0000313" key="3">
    <source>
        <dbReference type="Proteomes" id="UP000004416"/>
    </source>
</evidence>
<evidence type="ECO:0000313" key="2">
    <source>
        <dbReference type="EMBL" id="EHL07985.1"/>
    </source>
</evidence>
<comment type="caution">
    <text evidence="2">The sequence shown here is derived from an EMBL/GenBank/DDBJ whole genome shotgun (WGS) entry which is preliminary data.</text>
</comment>
<gene>
    <name evidence="2" type="ORF">HMPREF0322_01382</name>
</gene>
<name>G9XK99_DESHA</name>
<keyword evidence="1" id="KW-1133">Transmembrane helix</keyword>
<organism evidence="2 3">
    <name type="scientific">Desulfitobacterium hafniense DP7</name>
    <dbReference type="NCBI Taxonomy" id="537010"/>
    <lineage>
        <taxon>Bacteria</taxon>
        <taxon>Bacillati</taxon>
        <taxon>Bacillota</taxon>
        <taxon>Clostridia</taxon>
        <taxon>Eubacteriales</taxon>
        <taxon>Desulfitobacteriaceae</taxon>
        <taxon>Desulfitobacterium</taxon>
    </lineage>
</organism>
<protein>
    <submittedName>
        <fullName evidence="2">Uncharacterized protein</fullName>
    </submittedName>
</protein>
<evidence type="ECO:0000256" key="1">
    <source>
        <dbReference type="SAM" id="Phobius"/>
    </source>
</evidence>
<accession>G9XK99</accession>
<sequence>MLHGLFKWELDFLFGWFLILDSLGGVQYAFSSLLIWGINK</sequence>
<dbReference type="EMBL" id="AFZX01000032">
    <property type="protein sequence ID" value="EHL07985.1"/>
    <property type="molecule type" value="Genomic_DNA"/>
</dbReference>
<dbReference type="HOGENOM" id="CLU_3288460_0_0_9"/>
<keyword evidence="1" id="KW-0472">Membrane</keyword>
<keyword evidence="1" id="KW-0812">Transmembrane</keyword>
<reference evidence="2 3" key="1">
    <citation type="submission" date="2011-08" db="EMBL/GenBank/DDBJ databases">
        <authorList>
            <person name="Weinstock G."/>
            <person name="Sodergren E."/>
            <person name="Clifton S."/>
            <person name="Fulton L."/>
            <person name="Fulton B."/>
            <person name="Courtney L."/>
            <person name="Fronick C."/>
            <person name="Harrison M."/>
            <person name="Strong C."/>
            <person name="Farmer C."/>
            <person name="Delahaunty K."/>
            <person name="Markovic C."/>
            <person name="Hall O."/>
            <person name="Minx P."/>
            <person name="Tomlinson C."/>
            <person name="Mitreva M."/>
            <person name="Hou S."/>
            <person name="Chen J."/>
            <person name="Wollam A."/>
            <person name="Pepin K.H."/>
            <person name="Johnson M."/>
            <person name="Bhonagiri V."/>
            <person name="Zhang X."/>
            <person name="Suruliraj S."/>
            <person name="Warren W."/>
            <person name="Chinwalla A."/>
            <person name="Mardis E.R."/>
            <person name="Wilson R.K."/>
        </authorList>
    </citation>
    <scope>NUCLEOTIDE SEQUENCE [LARGE SCALE GENOMIC DNA]</scope>
    <source>
        <strain evidence="2 3">DP7</strain>
    </source>
</reference>
<dbReference type="AlphaFoldDB" id="G9XK99"/>
<proteinExistence type="predicted"/>
<feature type="transmembrane region" description="Helical" evidence="1">
    <location>
        <begin position="12"/>
        <end position="36"/>
    </location>
</feature>
<dbReference type="PATRIC" id="fig|537010.4.peg.1278"/>
<dbReference type="Proteomes" id="UP000004416">
    <property type="component" value="Unassembled WGS sequence"/>
</dbReference>